<dbReference type="PRINTS" id="PR00111">
    <property type="entry name" value="ABHYDROLASE"/>
</dbReference>
<organism evidence="3 4">
    <name type="scientific">Chaetoceros tenuissimus</name>
    <dbReference type="NCBI Taxonomy" id="426638"/>
    <lineage>
        <taxon>Eukaryota</taxon>
        <taxon>Sar</taxon>
        <taxon>Stramenopiles</taxon>
        <taxon>Ochrophyta</taxon>
        <taxon>Bacillariophyta</taxon>
        <taxon>Coscinodiscophyceae</taxon>
        <taxon>Chaetocerotophycidae</taxon>
        <taxon>Chaetocerotales</taxon>
        <taxon>Chaetocerotaceae</taxon>
        <taxon>Chaetoceros</taxon>
    </lineage>
</organism>
<dbReference type="Pfam" id="PF12697">
    <property type="entry name" value="Abhydrolase_6"/>
    <property type="match status" value="1"/>
</dbReference>
<dbReference type="Proteomes" id="UP001054902">
    <property type="component" value="Unassembled WGS sequence"/>
</dbReference>
<protein>
    <recommendedName>
        <fullName evidence="2">AB hydrolase-1 domain-containing protein</fullName>
    </recommendedName>
</protein>
<dbReference type="Gene3D" id="3.40.50.1820">
    <property type="entry name" value="alpha/beta hydrolase"/>
    <property type="match status" value="1"/>
</dbReference>
<dbReference type="InterPro" id="IPR000073">
    <property type="entry name" value="AB_hydrolase_1"/>
</dbReference>
<name>A0AAD3CU66_9STRA</name>
<feature type="signal peptide" evidence="1">
    <location>
        <begin position="1"/>
        <end position="19"/>
    </location>
</feature>
<proteinExistence type="predicted"/>
<evidence type="ECO:0000256" key="1">
    <source>
        <dbReference type="SAM" id="SignalP"/>
    </source>
</evidence>
<evidence type="ECO:0000313" key="4">
    <source>
        <dbReference type="Proteomes" id="UP001054902"/>
    </source>
</evidence>
<dbReference type="InterPro" id="IPR029058">
    <property type="entry name" value="AB_hydrolase_fold"/>
</dbReference>
<evidence type="ECO:0000313" key="3">
    <source>
        <dbReference type="EMBL" id="GFH50970.1"/>
    </source>
</evidence>
<keyword evidence="1" id="KW-0732">Signal</keyword>
<keyword evidence="4" id="KW-1185">Reference proteome</keyword>
<evidence type="ECO:0000259" key="2">
    <source>
        <dbReference type="Pfam" id="PF12697"/>
    </source>
</evidence>
<sequence>MKLSTSALIVAFLGLSSEAFVTHKSSSTYVALDALSPAVSSLLDETFTPPDTMGVGEITEQACADAAMRMNRVKVPVPEYVSDSGEVGVSFIHWPAEKKTSALPIILVHGFDSSSLEYRRLGPKLAALGVDVYSVCLLGWGYSQLQEVKSFSAQAKVDALKGFWEVVGDNKPVAIAGASLGGAAAIEFAAANQDIVKGCVFIDAQGFVDGVGPMQMLPRFLAEAGVQVLKSVPLRNSANQMSYFDTETYATEDALKVGRLHCLQEGWSEALVNFMLSGGFSPSKKVPTIESPSLILWGRQDTILEIEFAEKFLNTLPDAELKWVEECGHVPHLEQSEQTANEIANFLLSDKFAPVRNEVESSSFNFGEFVNSIFAK</sequence>
<feature type="chain" id="PRO_5042192505" description="AB hydrolase-1 domain-containing protein" evidence="1">
    <location>
        <begin position="20"/>
        <end position="376"/>
    </location>
</feature>
<dbReference type="AlphaFoldDB" id="A0AAD3CU66"/>
<accession>A0AAD3CU66</accession>
<dbReference type="EMBL" id="BLLK01000045">
    <property type="protein sequence ID" value="GFH50970.1"/>
    <property type="molecule type" value="Genomic_DNA"/>
</dbReference>
<gene>
    <name evidence="3" type="ORF">CTEN210_07446</name>
</gene>
<comment type="caution">
    <text evidence="3">The sequence shown here is derived from an EMBL/GenBank/DDBJ whole genome shotgun (WGS) entry which is preliminary data.</text>
</comment>
<reference evidence="3 4" key="1">
    <citation type="journal article" date="2021" name="Sci. Rep.">
        <title>The genome of the diatom Chaetoceros tenuissimus carries an ancient integrated fragment of an extant virus.</title>
        <authorList>
            <person name="Hongo Y."/>
            <person name="Kimura K."/>
            <person name="Takaki Y."/>
            <person name="Yoshida Y."/>
            <person name="Baba S."/>
            <person name="Kobayashi G."/>
            <person name="Nagasaki K."/>
            <person name="Hano T."/>
            <person name="Tomaru Y."/>
        </authorList>
    </citation>
    <scope>NUCLEOTIDE SEQUENCE [LARGE SCALE GENOMIC DNA]</scope>
    <source>
        <strain evidence="3 4">NIES-3715</strain>
    </source>
</reference>
<dbReference type="SUPFAM" id="SSF53474">
    <property type="entry name" value="alpha/beta-Hydrolases"/>
    <property type="match status" value="1"/>
</dbReference>
<feature type="domain" description="AB hydrolase-1" evidence="2">
    <location>
        <begin position="105"/>
        <end position="341"/>
    </location>
</feature>
<dbReference type="PANTHER" id="PTHR43689:SF8">
    <property type="entry name" value="ALPHA_BETA-HYDROLASES SUPERFAMILY PROTEIN"/>
    <property type="match status" value="1"/>
</dbReference>
<dbReference type="PANTHER" id="PTHR43689">
    <property type="entry name" value="HYDROLASE"/>
    <property type="match status" value="1"/>
</dbReference>